<dbReference type="AlphaFoldDB" id="A0A3B1B0T7"/>
<dbReference type="SUPFAM" id="SSF52833">
    <property type="entry name" value="Thioredoxin-like"/>
    <property type="match status" value="1"/>
</dbReference>
<sequence length="154" mass="16920">MKNKTSIFFLTITGIFLLASSQAGAEPAPTAAQITVYKDKSCVCCNTWVDHLRAEGFEVIAKNHTNMPEIKANFGVSRNLQSCHTAVVDGYVVEGHVPAADIKRMLREKPDVLGLTAPGMPQKSPGMQPEGLPPKDYDVLSFDHKGKVELFQRY</sequence>
<organism evidence="1">
    <name type="scientific">hydrothermal vent metagenome</name>
    <dbReference type="NCBI Taxonomy" id="652676"/>
    <lineage>
        <taxon>unclassified sequences</taxon>
        <taxon>metagenomes</taxon>
        <taxon>ecological metagenomes</taxon>
    </lineage>
</organism>
<dbReference type="InterPro" id="IPR036249">
    <property type="entry name" value="Thioredoxin-like_sf"/>
</dbReference>
<gene>
    <name evidence="1" type="ORF">MNBD_GAMMA20-39</name>
</gene>
<reference evidence="1" key="1">
    <citation type="submission" date="2018-06" db="EMBL/GenBank/DDBJ databases">
        <authorList>
            <person name="Zhirakovskaya E."/>
        </authorList>
    </citation>
    <scope>NUCLEOTIDE SEQUENCE</scope>
</reference>
<proteinExistence type="predicted"/>
<name>A0A3B1B0T7_9ZZZZ</name>
<evidence type="ECO:0000313" key="1">
    <source>
        <dbReference type="EMBL" id="VAW98676.1"/>
    </source>
</evidence>
<accession>A0A3B1B0T7</accession>
<dbReference type="Pfam" id="PF04214">
    <property type="entry name" value="DUF411"/>
    <property type="match status" value="1"/>
</dbReference>
<protein>
    <submittedName>
        <fullName evidence="1">CopG protein</fullName>
    </submittedName>
</protein>
<dbReference type="InterPro" id="IPR007332">
    <property type="entry name" value="DUF411"/>
</dbReference>
<dbReference type="EMBL" id="UOFU01000151">
    <property type="protein sequence ID" value="VAW98676.1"/>
    <property type="molecule type" value="Genomic_DNA"/>
</dbReference>